<proteinExistence type="predicted"/>
<comment type="caution">
    <text evidence="2">The sequence shown here is derived from an EMBL/GenBank/DDBJ whole genome shotgun (WGS) entry which is preliminary data.</text>
</comment>
<keyword evidence="3" id="KW-1185">Reference proteome</keyword>
<evidence type="ECO:0000313" key="2">
    <source>
        <dbReference type="EMBL" id="GBN21027.1"/>
    </source>
</evidence>
<accession>A0A4Y2M5V4</accession>
<evidence type="ECO:0000313" key="3">
    <source>
        <dbReference type="Proteomes" id="UP000499080"/>
    </source>
</evidence>
<organism evidence="2 3">
    <name type="scientific">Araneus ventricosus</name>
    <name type="common">Orbweaver spider</name>
    <name type="synonym">Epeira ventricosa</name>
    <dbReference type="NCBI Taxonomy" id="182803"/>
    <lineage>
        <taxon>Eukaryota</taxon>
        <taxon>Metazoa</taxon>
        <taxon>Ecdysozoa</taxon>
        <taxon>Arthropoda</taxon>
        <taxon>Chelicerata</taxon>
        <taxon>Arachnida</taxon>
        <taxon>Araneae</taxon>
        <taxon>Araneomorphae</taxon>
        <taxon>Entelegynae</taxon>
        <taxon>Araneoidea</taxon>
        <taxon>Araneidae</taxon>
        <taxon>Araneus</taxon>
    </lineage>
</organism>
<gene>
    <name evidence="2" type="ORF">AVEN_109228_1</name>
</gene>
<dbReference type="Proteomes" id="UP000499080">
    <property type="component" value="Unassembled WGS sequence"/>
</dbReference>
<protein>
    <submittedName>
        <fullName evidence="2">Uncharacterized protein</fullName>
    </submittedName>
</protein>
<feature type="region of interest" description="Disordered" evidence="1">
    <location>
        <begin position="73"/>
        <end position="107"/>
    </location>
</feature>
<dbReference type="EMBL" id="BGPR01006683">
    <property type="protein sequence ID" value="GBN21027.1"/>
    <property type="molecule type" value="Genomic_DNA"/>
</dbReference>
<sequence>MLAKAGWPSYILVKKCIVGDPTPQDLGKPSIILDLNQCAIYYARTTITSCQISVTAASAGRFFPLENATHCPRPRQRMHSVKKGHFHRRNVNQQPQRHLVPGEEYAR</sequence>
<name>A0A4Y2M5V4_ARAVE</name>
<dbReference type="AlphaFoldDB" id="A0A4Y2M5V4"/>
<feature type="compositionally biased region" description="Basic residues" evidence="1">
    <location>
        <begin position="73"/>
        <end position="90"/>
    </location>
</feature>
<evidence type="ECO:0000256" key="1">
    <source>
        <dbReference type="SAM" id="MobiDB-lite"/>
    </source>
</evidence>
<reference evidence="2 3" key="1">
    <citation type="journal article" date="2019" name="Sci. Rep.">
        <title>Orb-weaving spider Araneus ventricosus genome elucidates the spidroin gene catalogue.</title>
        <authorList>
            <person name="Kono N."/>
            <person name="Nakamura H."/>
            <person name="Ohtoshi R."/>
            <person name="Moran D.A.P."/>
            <person name="Shinohara A."/>
            <person name="Yoshida Y."/>
            <person name="Fujiwara M."/>
            <person name="Mori M."/>
            <person name="Tomita M."/>
            <person name="Arakawa K."/>
        </authorList>
    </citation>
    <scope>NUCLEOTIDE SEQUENCE [LARGE SCALE GENOMIC DNA]</scope>
</reference>